<name>A0ABX8UN35_9BURK</name>
<dbReference type="Proteomes" id="UP000826462">
    <property type="component" value="Chromosome 1"/>
</dbReference>
<evidence type="ECO:0000256" key="2">
    <source>
        <dbReference type="SAM" id="SignalP"/>
    </source>
</evidence>
<feature type="chain" id="PRO_5047427964" evidence="2">
    <location>
        <begin position="22"/>
        <end position="296"/>
    </location>
</feature>
<keyword evidence="5" id="KW-1185">Reference proteome</keyword>
<dbReference type="Gene3D" id="3.40.50.1820">
    <property type="entry name" value="alpha/beta hydrolase"/>
    <property type="match status" value="1"/>
</dbReference>
<feature type="region of interest" description="Disordered" evidence="1">
    <location>
        <begin position="27"/>
        <end position="54"/>
    </location>
</feature>
<dbReference type="InterPro" id="IPR029058">
    <property type="entry name" value="AB_hydrolase_fold"/>
</dbReference>
<dbReference type="GO" id="GO:0016787">
    <property type="term" value="F:hydrolase activity"/>
    <property type="evidence" value="ECO:0007669"/>
    <property type="project" value="UniProtKB-KW"/>
</dbReference>
<evidence type="ECO:0000313" key="5">
    <source>
        <dbReference type="Proteomes" id="UP000826462"/>
    </source>
</evidence>
<proteinExistence type="predicted"/>
<dbReference type="PANTHER" id="PTHR46331">
    <property type="entry name" value="VALACYCLOVIR HYDROLASE"/>
    <property type="match status" value="1"/>
</dbReference>
<gene>
    <name evidence="4" type="ORF">KZJ38_09040</name>
</gene>
<dbReference type="EMBL" id="CP080095">
    <property type="protein sequence ID" value="QYD70413.1"/>
    <property type="molecule type" value="Genomic_DNA"/>
</dbReference>
<dbReference type="PANTHER" id="PTHR46331:SF2">
    <property type="entry name" value="VALACYCLOVIR HYDROLASE"/>
    <property type="match status" value="1"/>
</dbReference>
<dbReference type="SUPFAM" id="SSF53474">
    <property type="entry name" value="alpha/beta-Hydrolases"/>
    <property type="match status" value="1"/>
</dbReference>
<accession>A0ABX8UN35</accession>
<feature type="compositionally biased region" description="Low complexity" evidence="1">
    <location>
        <begin position="27"/>
        <end position="38"/>
    </location>
</feature>
<dbReference type="Pfam" id="PF12697">
    <property type="entry name" value="Abhydrolase_6"/>
    <property type="match status" value="1"/>
</dbReference>
<keyword evidence="4" id="KW-0378">Hydrolase</keyword>
<keyword evidence="2" id="KW-0732">Signal</keyword>
<evidence type="ECO:0000259" key="3">
    <source>
        <dbReference type="Pfam" id="PF12697"/>
    </source>
</evidence>
<protein>
    <submittedName>
        <fullName evidence="4">Alpha/beta hydrolase</fullName>
    </submittedName>
</protein>
<dbReference type="InterPro" id="IPR000073">
    <property type="entry name" value="AB_hydrolase_1"/>
</dbReference>
<dbReference type="RefSeq" id="WP_219799727.1">
    <property type="nucleotide sequence ID" value="NZ_CP080095.1"/>
</dbReference>
<feature type="signal peptide" evidence="2">
    <location>
        <begin position="1"/>
        <end position="21"/>
    </location>
</feature>
<feature type="domain" description="AB hydrolase-1" evidence="3">
    <location>
        <begin position="76"/>
        <end position="285"/>
    </location>
</feature>
<reference evidence="4 5" key="1">
    <citation type="submission" date="2021-07" db="EMBL/GenBank/DDBJ databases">
        <title>Paraburkholderia edwinii protects Aspergillus sp. from phenazines by acting as a toxin sponge.</title>
        <authorList>
            <person name="Dahlstrom K.M."/>
            <person name="Newman D.K."/>
        </authorList>
    </citation>
    <scope>NUCLEOTIDE SEQUENCE [LARGE SCALE GENOMIC DNA]</scope>
    <source>
        <strain evidence="4 5">Pe01</strain>
    </source>
</reference>
<dbReference type="PRINTS" id="PR00111">
    <property type="entry name" value="ABHYDROLASE"/>
</dbReference>
<evidence type="ECO:0000313" key="4">
    <source>
        <dbReference type="EMBL" id="QYD70413.1"/>
    </source>
</evidence>
<evidence type="ECO:0000256" key="1">
    <source>
        <dbReference type="SAM" id="MobiDB-lite"/>
    </source>
</evidence>
<organism evidence="4 5">
    <name type="scientific">Paraburkholderia edwinii</name>
    <dbReference type="NCBI Taxonomy" id="2861782"/>
    <lineage>
        <taxon>Bacteria</taxon>
        <taxon>Pseudomonadati</taxon>
        <taxon>Pseudomonadota</taxon>
        <taxon>Betaproteobacteria</taxon>
        <taxon>Burkholderiales</taxon>
        <taxon>Burkholderiaceae</taxon>
        <taxon>Paraburkholderia</taxon>
    </lineage>
</organism>
<sequence length="296" mass="32316">MSAKPQSRVLRLFLFACAALAMQHAQGQAAQPQGEPQPRWQTLPPTPAPVAGEQTGRAEINGIRLYYATIGRGAPVILLHGGLSNSDYLGNQVRALMKHHKVVIVDSRGHGRSSRDTRAFGYDLMADDVVALMDKLHLQKADVVGWSDGAIIGLDLAIRHPDRVGKVVAFAANTKTDGVIEGVEKNPTFAAFIKRAGDEYRRLSPTPNEYDAFVEQISHMWASQPNWTDAQLKSIRSPVLVLDGDHDEAIKRAHTEYIAATIPGAGLEILPNTSHFAFLQDPAAFNFAVLHFLGDE</sequence>